<organism evidence="2 3">
    <name type="scientific">Sphenostylis stenocarpa</name>
    <dbReference type="NCBI Taxonomy" id="92480"/>
    <lineage>
        <taxon>Eukaryota</taxon>
        <taxon>Viridiplantae</taxon>
        <taxon>Streptophyta</taxon>
        <taxon>Embryophyta</taxon>
        <taxon>Tracheophyta</taxon>
        <taxon>Spermatophyta</taxon>
        <taxon>Magnoliopsida</taxon>
        <taxon>eudicotyledons</taxon>
        <taxon>Gunneridae</taxon>
        <taxon>Pentapetalae</taxon>
        <taxon>rosids</taxon>
        <taxon>fabids</taxon>
        <taxon>Fabales</taxon>
        <taxon>Fabaceae</taxon>
        <taxon>Papilionoideae</taxon>
        <taxon>50 kb inversion clade</taxon>
        <taxon>NPAAA clade</taxon>
        <taxon>indigoferoid/millettioid clade</taxon>
        <taxon>Phaseoleae</taxon>
        <taxon>Sphenostylis</taxon>
    </lineage>
</organism>
<evidence type="ECO:0000256" key="1">
    <source>
        <dbReference type="SAM" id="MobiDB-lite"/>
    </source>
</evidence>
<reference evidence="2" key="1">
    <citation type="submission" date="2023-10" db="EMBL/GenBank/DDBJ databases">
        <authorList>
            <person name="Domelevo Entfellner J.-B."/>
        </authorList>
    </citation>
    <scope>NUCLEOTIDE SEQUENCE</scope>
</reference>
<feature type="region of interest" description="Disordered" evidence="1">
    <location>
        <begin position="78"/>
        <end position="111"/>
    </location>
</feature>
<dbReference type="AlphaFoldDB" id="A0AA86VRQ7"/>
<evidence type="ECO:0000313" key="3">
    <source>
        <dbReference type="Proteomes" id="UP001189624"/>
    </source>
</evidence>
<keyword evidence="3" id="KW-1185">Reference proteome</keyword>
<dbReference type="Gramene" id="rna-AYBTSS11_LOCUS18470">
    <property type="protein sequence ID" value="CAJ1960950.1"/>
    <property type="gene ID" value="gene-AYBTSS11_LOCUS18470"/>
</dbReference>
<dbReference type="EMBL" id="OY731403">
    <property type="protein sequence ID" value="CAJ1960950.1"/>
    <property type="molecule type" value="Genomic_DNA"/>
</dbReference>
<sequence>MDRNKNGTNRAFPFLAKLEAVLQRERESEGFFGYETKEASRERITLAATGNEPQNDSIDFFDKTQGFHQLFTRLEEKTGKFQQEEKKERKNFNARKKKQIKSSNLLDRDIA</sequence>
<evidence type="ECO:0000313" key="2">
    <source>
        <dbReference type="EMBL" id="CAJ1960950.1"/>
    </source>
</evidence>
<gene>
    <name evidence="2" type="ORF">AYBTSS11_LOCUS18470</name>
</gene>
<protein>
    <submittedName>
        <fullName evidence="2">Uncharacterized protein</fullName>
    </submittedName>
</protein>
<accession>A0AA86VRQ7</accession>
<dbReference type="Proteomes" id="UP001189624">
    <property type="component" value="Chromosome 6"/>
</dbReference>
<feature type="compositionally biased region" description="Basic and acidic residues" evidence="1">
    <location>
        <begin position="78"/>
        <end position="91"/>
    </location>
</feature>
<name>A0AA86VRQ7_9FABA</name>
<proteinExistence type="predicted"/>